<evidence type="ECO:0000259" key="2">
    <source>
        <dbReference type="PROSITE" id="PS50086"/>
    </source>
</evidence>
<feature type="compositionally biased region" description="Pro residues" evidence="1">
    <location>
        <begin position="368"/>
        <end position="386"/>
    </location>
</feature>
<dbReference type="Gene3D" id="1.10.8.270">
    <property type="entry name" value="putative rabgap domain of human tbc1 domain family member 14 like domains"/>
    <property type="match status" value="1"/>
</dbReference>
<reference evidence="3" key="1">
    <citation type="submission" date="2021-05" db="EMBL/GenBank/DDBJ databases">
        <title>The genome of the haptophyte Pavlova lutheri (Diacronema luteri, Pavlovales) - a model for lipid biosynthesis in eukaryotic algae.</title>
        <authorList>
            <person name="Hulatt C.J."/>
            <person name="Posewitz M.C."/>
        </authorList>
    </citation>
    <scope>NUCLEOTIDE SEQUENCE</scope>
    <source>
        <strain evidence="3">NIVA-4/92</strain>
    </source>
</reference>
<dbReference type="Proteomes" id="UP000751190">
    <property type="component" value="Unassembled WGS sequence"/>
</dbReference>
<dbReference type="PANTHER" id="PTHR47219">
    <property type="entry name" value="RAB GTPASE-ACTIVATING PROTEIN 1-LIKE"/>
    <property type="match status" value="1"/>
</dbReference>
<dbReference type="GO" id="GO:0031267">
    <property type="term" value="F:small GTPase binding"/>
    <property type="evidence" value="ECO:0007669"/>
    <property type="project" value="TreeGrafter"/>
</dbReference>
<feature type="region of interest" description="Disordered" evidence="1">
    <location>
        <begin position="461"/>
        <end position="489"/>
    </location>
</feature>
<feature type="region of interest" description="Disordered" evidence="1">
    <location>
        <begin position="1"/>
        <end position="20"/>
    </location>
</feature>
<keyword evidence="4" id="KW-1185">Reference proteome</keyword>
<feature type="region of interest" description="Disordered" evidence="1">
    <location>
        <begin position="304"/>
        <end position="396"/>
    </location>
</feature>
<comment type="caution">
    <text evidence="3">The sequence shown here is derived from an EMBL/GenBank/DDBJ whole genome shotgun (WGS) entry which is preliminary data.</text>
</comment>
<dbReference type="Gene3D" id="1.10.472.80">
    <property type="entry name" value="Ypt/Rab-GAP domain of gyp1p, domain 3"/>
    <property type="match status" value="1"/>
</dbReference>
<dbReference type="PANTHER" id="PTHR47219:SF9">
    <property type="entry name" value="GTPASE ACTIVATING PROTEIN AND CENTROSOME-ASSOCIATED, ISOFORM B"/>
    <property type="match status" value="1"/>
</dbReference>
<organism evidence="3 4">
    <name type="scientific">Diacronema lutheri</name>
    <name type="common">Unicellular marine alga</name>
    <name type="synonym">Monochrysis lutheri</name>
    <dbReference type="NCBI Taxonomy" id="2081491"/>
    <lineage>
        <taxon>Eukaryota</taxon>
        <taxon>Haptista</taxon>
        <taxon>Haptophyta</taxon>
        <taxon>Pavlovophyceae</taxon>
        <taxon>Pavlovales</taxon>
        <taxon>Pavlovaceae</taxon>
        <taxon>Diacronema</taxon>
    </lineage>
</organism>
<dbReference type="InterPro" id="IPR000195">
    <property type="entry name" value="Rab-GAP-TBC_dom"/>
</dbReference>
<sequence>MAARSTRLVGFWGSPPPPRPLSGERLPAAVVGSDAGAALEWPSTDLCSGATSTTTSMVSAEDAAELAAEAGAGDEDAQLWNALITHGVGHFAERALAAKLEQSAQRGIPPARRVVVWHMCAGSIDLRLRFARDVFPRLLATPCDERKAIERDLRRTFPGLIPPSRGASEGLVRSLGHVLRAYAVYDSSTGFCQGMNYVAAVCLLHSPDEESAFWLFVQLLHVHGLRELYASSGAALGALLARFDVALRRRSARVAAHLSARGVGASMFAAQWFTTLFSYQFPLSFCERVWDVIFVCGGTEAARCAGGSSGEQPDRRVAPSAPPVQPHTSTAPRTPPSARHADGAPEAAIPPLSPPLLLKSESPVPAACAPPPPPPAPGAPPPPSQLPSPRARLSTLASRLGLARAPREPDSPTALRAPALVTTPVAPAVAAAAAAEAPVAPADAPTRARAMSAAASLSSPPCVARTAAPSPSPAPDSTNGGRPAVTRQSRVEERTLSLLVHQAVALVLSVEAELLRCDFEALLLLLKQLPERQRAAYR</sequence>
<dbReference type="SMART" id="SM00164">
    <property type="entry name" value="TBC"/>
    <property type="match status" value="1"/>
</dbReference>
<dbReference type="AlphaFoldDB" id="A0A8J5XCX0"/>
<dbReference type="PROSITE" id="PS50086">
    <property type="entry name" value="TBC_RABGAP"/>
    <property type="match status" value="1"/>
</dbReference>
<evidence type="ECO:0000256" key="1">
    <source>
        <dbReference type="SAM" id="MobiDB-lite"/>
    </source>
</evidence>
<gene>
    <name evidence="3" type="ORF">KFE25_004333</name>
</gene>
<dbReference type="InterPro" id="IPR050302">
    <property type="entry name" value="Rab_GAP_TBC_domain"/>
</dbReference>
<dbReference type="EMBL" id="JAGTXO010000051">
    <property type="protein sequence ID" value="KAG8458455.1"/>
    <property type="molecule type" value="Genomic_DNA"/>
</dbReference>
<name>A0A8J5XCX0_DIALT</name>
<feature type="compositionally biased region" description="Low complexity" evidence="1">
    <location>
        <begin position="344"/>
        <end position="367"/>
    </location>
</feature>
<dbReference type="OrthoDB" id="159449at2759"/>
<dbReference type="InterPro" id="IPR035969">
    <property type="entry name" value="Rab-GAP_TBC_sf"/>
</dbReference>
<evidence type="ECO:0000313" key="4">
    <source>
        <dbReference type="Proteomes" id="UP000751190"/>
    </source>
</evidence>
<dbReference type="GO" id="GO:0005096">
    <property type="term" value="F:GTPase activator activity"/>
    <property type="evidence" value="ECO:0007669"/>
    <property type="project" value="TreeGrafter"/>
</dbReference>
<evidence type="ECO:0000313" key="3">
    <source>
        <dbReference type="EMBL" id="KAG8458455.1"/>
    </source>
</evidence>
<proteinExistence type="predicted"/>
<dbReference type="SUPFAM" id="SSF47923">
    <property type="entry name" value="Ypt/Rab-GAP domain of gyp1p"/>
    <property type="match status" value="2"/>
</dbReference>
<dbReference type="Pfam" id="PF00566">
    <property type="entry name" value="RabGAP-TBC"/>
    <property type="match status" value="1"/>
</dbReference>
<protein>
    <recommendedName>
        <fullName evidence="2">Rab-GAP TBC domain-containing protein</fullName>
    </recommendedName>
</protein>
<feature type="domain" description="Rab-GAP TBC" evidence="2">
    <location>
        <begin position="107"/>
        <end position="297"/>
    </location>
</feature>
<accession>A0A8J5XCX0</accession>